<evidence type="ECO:0008006" key="3">
    <source>
        <dbReference type="Google" id="ProtNLM"/>
    </source>
</evidence>
<protein>
    <recommendedName>
        <fullName evidence="3">Peptidase C39 domain-containing protein</fullName>
    </recommendedName>
</protein>
<dbReference type="Proteomes" id="UP000464314">
    <property type="component" value="Chromosome"/>
</dbReference>
<gene>
    <name evidence="1" type="ORF">Ana3638_04150</name>
</gene>
<dbReference type="KEGG" id="anr:Ana3638_04150"/>
<dbReference type="RefSeq" id="WP_161836907.1">
    <property type="nucleotide sequence ID" value="NZ_CP048000.1"/>
</dbReference>
<evidence type="ECO:0000313" key="1">
    <source>
        <dbReference type="EMBL" id="QHQ60071.1"/>
    </source>
</evidence>
<keyword evidence="2" id="KW-1185">Reference proteome</keyword>
<accession>A0A6P1TJ53</accession>
<evidence type="ECO:0000313" key="2">
    <source>
        <dbReference type="Proteomes" id="UP000464314"/>
    </source>
</evidence>
<reference evidence="1 2" key="1">
    <citation type="submission" date="2020-01" db="EMBL/GenBank/DDBJ databases">
        <title>Genome analysis of Anaerocolumna sp. CBA3638.</title>
        <authorList>
            <person name="Kim J."/>
            <person name="Roh S.W."/>
        </authorList>
    </citation>
    <scope>NUCLEOTIDE SEQUENCE [LARGE SCALE GENOMIC DNA]</scope>
    <source>
        <strain evidence="1 2">CBA3638</strain>
    </source>
</reference>
<name>A0A6P1TJ53_9FIRM</name>
<dbReference type="AlphaFoldDB" id="A0A6P1TJ53"/>
<dbReference type="EMBL" id="CP048000">
    <property type="protein sequence ID" value="QHQ60071.1"/>
    <property type="molecule type" value="Genomic_DNA"/>
</dbReference>
<organism evidence="1 2">
    <name type="scientific">Anaerocolumna sedimenticola</name>
    <dbReference type="NCBI Taxonomy" id="2696063"/>
    <lineage>
        <taxon>Bacteria</taxon>
        <taxon>Bacillati</taxon>
        <taxon>Bacillota</taxon>
        <taxon>Clostridia</taxon>
        <taxon>Lachnospirales</taxon>
        <taxon>Lachnospiraceae</taxon>
        <taxon>Anaerocolumna</taxon>
    </lineage>
</organism>
<proteinExistence type="predicted"/>
<dbReference type="Gene3D" id="3.90.70.10">
    <property type="entry name" value="Cysteine proteinases"/>
    <property type="match status" value="1"/>
</dbReference>
<sequence>MLLNYRSGGFSSGNLKSGTVNEMLSRNIGNSVLNLTGCSLNEVLYYVDKNIPVIGMKDQDNAVLIIGYDTYNITVIDPNLHQSKKIGLNDGTAMFEQAGNLFFSYLTDNK</sequence>